<dbReference type="InterPro" id="IPR046433">
    <property type="entry name" value="ActCoA_hydro"/>
</dbReference>
<dbReference type="InterPro" id="IPR003702">
    <property type="entry name" value="ActCoA_hydro_N"/>
</dbReference>
<dbReference type="Gene3D" id="3.40.1080.10">
    <property type="entry name" value="Glutaconate Coenzyme A-transferase"/>
    <property type="match status" value="1"/>
</dbReference>
<dbReference type="InterPro" id="IPR038460">
    <property type="entry name" value="AcetylCoA_hyd_C_sf"/>
</dbReference>
<dbReference type="PANTHER" id="PTHR21432:SF20">
    <property type="entry name" value="ACETYL-COA HYDROLASE"/>
    <property type="match status" value="1"/>
</dbReference>
<reference evidence="5 6" key="1">
    <citation type="submission" date="2018-03" db="EMBL/GenBank/DDBJ databases">
        <title>Genomic Encyclopedia of Archaeal and Bacterial Type Strains, Phase II (KMG-II): from individual species to whole genera.</title>
        <authorList>
            <person name="Goeker M."/>
        </authorList>
    </citation>
    <scope>NUCLEOTIDE SEQUENCE [LARGE SCALE GENOMIC DNA]</scope>
    <source>
        <strain evidence="5 6">DSM 28057</strain>
    </source>
</reference>
<dbReference type="GO" id="GO:0008775">
    <property type="term" value="F:acetate CoA-transferase activity"/>
    <property type="evidence" value="ECO:0007669"/>
    <property type="project" value="InterPro"/>
</dbReference>
<dbReference type="GO" id="GO:0016787">
    <property type="term" value="F:hydrolase activity"/>
    <property type="evidence" value="ECO:0007669"/>
    <property type="project" value="UniProtKB-KW"/>
</dbReference>
<sequence>MKTFSYTTASHALDLIKCNQKVFIHGSAATPTFLLQELAKRKDELKNVELISISTFGPMALAGEEFEESFFFNTFFVSSNVRSAVNTARGDYIPLFLSEIGQLFRRKIMPLDVAIVHVSEPDAHGFCSLGVSVDIAKAAVESAKTVIAQVNPKMPRTHGDGHIHFSKFDAVVFADQPLHEINYLEKITDAERQIGKYISELIEDRSTLQLGVGAIPDAVLAALKNHKDLGVHTEMFSNGIIDLLESGTITNAYKKKHKGKVLTSFAAGTQRLYDIIHDNPLFTFQEAEYVNDSAIIRKNPKMVAINSCLEIDLTGQVCADSIGSFQYSGVGGQMDFMRGAALSEGGKPILALRSETKNGNSKIVPFLKEGAGVVTTRAHVHYVVTEFGVAYLYGKNLRQRAEALMNIAHPDHRENLDKSIFERFGRKFKILS</sequence>
<evidence type="ECO:0000256" key="2">
    <source>
        <dbReference type="ARBA" id="ARBA00022679"/>
    </source>
</evidence>
<protein>
    <submittedName>
        <fullName evidence="5">Acyl-CoA hydrolase</fullName>
    </submittedName>
</protein>
<dbReference type="Gene3D" id="3.30.750.70">
    <property type="entry name" value="4-hydroxybutyrate coenzyme like domains"/>
    <property type="match status" value="1"/>
</dbReference>
<dbReference type="InterPro" id="IPR026888">
    <property type="entry name" value="AcetylCoA_hyd_C"/>
</dbReference>
<dbReference type="InterPro" id="IPR037171">
    <property type="entry name" value="NagB/RpiA_transferase-like"/>
</dbReference>
<evidence type="ECO:0000313" key="5">
    <source>
        <dbReference type="EMBL" id="PSL06346.1"/>
    </source>
</evidence>
<evidence type="ECO:0000259" key="4">
    <source>
        <dbReference type="Pfam" id="PF13336"/>
    </source>
</evidence>
<dbReference type="Pfam" id="PF13336">
    <property type="entry name" value="AcetylCoA_hyd_C"/>
    <property type="match status" value="1"/>
</dbReference>
<keyword evidence="5" id="KW-0378">Hydrolase</keyword>
<dbReference type="SUPFAM" id="SSF100950">
    <property type="entry name" value="NagB/RpiA/CoA transferase-like"/>
    <property type="match status" value="2"/>
</dbReference>
<name>A0A2P8EA42_9BACT</name>
<keyword evidence="2" id="KW-0808">Transferase</keyword>
<dbReference type="Pfam" id="PF02550">
    <property type="entry name" value="AcetylCoA_hydro"/>
    <property type="match status" value="1"/>
</dbReference>
<dbReference type="Proteomes" id="UP000240708">
    <property type="component" value="Unassembled WGS sequence"/>
</dbReference>
<evidence type="ECO:0000256" key="1">
    <source>
        <dbReference type="ARBA" id="ARBA00009632"/>
    </source>
</evidence>
<dbReference type="PANTHER" id="PTHR21432">
    <property type="entry name" value="ACETYL-COA HYDROLASE-RELATED"/>
    <property type="match status" value="1"/>
</dbReference>
<evidence type="ECO:0000259" key="3">
    <source>
        <dbReference type="Pfam" id="PF02550"/>
    </source>
</evidence>
<dbReference type="AlphaFoldDB" id="A0A2P8EA42"/>
<feature type="domain" description="Acetyl-CoA hydrolase/transferase C-terminal" evidence="4">
    <location>
        <begin position="268"/>
        <end position="418"/>
    </location>
</feature>
<gene>
    <name evidence="5" type="ORF">CLV48_102161</name>
</gene>
<comment type="caution">
    <text evidence="5">The sequence shown here is derived from an EMBL/GenBank/DDBJ whole genome shotgun (WGS) entry which is preliminary data.</text>
</comment>
<accession>A0A2P8EA42</accession>
<evidence type="ECO:0000313" key="6">
    <source>
        <dbReference type="Proteomes" id="UP000240708"/>
    </source>
</evidence>
<organism evidence="5 6">
    <name type="scientific">Cecembia rubra</name>
    <dbReference type="NCBI Taxonomy" id="1485585"/>
    <lineage>
        <taxon>Bacteria</taxon>
        <taxon>Pseudomonadati</taxon>
        <taxon>Bacteroidota</taxon>
        <taxon>Cytophagia</taxon>
        <taxon>Cytophagales</taxon>
        <taxon>Cyclobacteriaceae</taxon>
        <taxon>Cecembia</taxon>
    </lineage>
</organism>
<feature type="domain" description="Acetyl-CoA hydrolase/transferase N-terminal" evidence="3">
    <location>
        <begin position="9"/>
        <end position="175"/>
    </location>
</feature>
<dbReference type="Gene3D" id="3.40.1080.20">
    <property type="entry name" value="Acetyl-CoA hydrolase/transferase C-terminal domain"/>
    <property type="match status" value="1"/>
</dbReference>
<comment type="similarity">
    <text evidence="1">Belongs to the acetyl-CoA hydrolase/transferase family.</text>
</comment>
<dbReference type="GO" id="GO:0006083">
    <property type="term" value="P:acetate metabolic process"/>
    <property type="evidence" value="ECO:0007669"/>
    <property type="project" value="InterPro"/>
</dbReference>
<dbReference type="RefSeq" id="WP_106566286.1">
    <property type="nucleotide sequence ID" value="NZ_JAUVYL010000063.1"/>
</dbReference>
<dbReference type="OrthoDB" id="9801795at2"/>
<dbReference type="EMBL" id="PYGF01000002">
    <property type="protein sequence ID" value="PSL06346.1"/>
    <property type="molecule type" value="Genomic_DNA"/>
</dbReference>
<keyword evidence="6" id="KW-1185">Reference proteome</keyword>
<proteinExistence type="inferred from homology"/>